<gene>
    <name evidence="8" type="ORF">BSL78_28557</name>
</gene>
<evidence type="ECO:0000256" key="4">
    <source>
        <dbReference type="ARBA" id="ARBA00023242"/>
    </source>
</evidence>
<keyword evidence="4 5" id="KW-0539">Nucleus</keyword>
<reference evidence="8 9" key="1">
    <citation type="journal article" date="2017" name="PLoS Biol.">
        <title>The sea cucumber genome provides insights into morphological evolution and visceral regeneration.</title>
        <authorList>
            <person name="Zhang X."/>
            <person name="Sun L."/>
            <person name="Yuan J."/>
            <person name="Sun Y."/>
            <person name="Gao Y."/>
            <person name="Zhang L."/>
            <person name="Li S."/>
            <person name="Dai H."/>
            <person name="Hamel J.F."/>
            <person name="Liu C."/>
            <person name="Yu Y."/>
            <person name="Liu S."/>
            <person name="Lin W."/>
            <person name="Guo K."/>
            <person name="Jin S."/>
            <person name="Xu P."/>
            <person name="Storey K.B."/>
            <person name="Huan P."/>
            <person name="Zhang T."/>
            <person name="Zhou Y."/>
            <person name="Zhang J."/>
            <person name="Lin C."/>
            <person name="Li X."/>
            <person name="Xing L."/>
            <person name="Huo D."/>
            <person name="Sun M."/>
            <person name="Wang L."/>
            <person name="Mercier A."/>
            <person name="Li F."/>
            <person name="Yang H."/>
            <person name="Xiang J."/>
        </authorList>
    </citation>
    <scope>NUCLEOTIDE SEQUENCE [LARGE SCALE GENOMIC DNA]</scope>
    <source>
        <strain evidence="8">Shaxun</strain>
        <tissue evidence="8">Muscle</tissue>
    </source>
</reference>
<evidence type="ECO:0000256" key="6">
    <source>
        <dbReference type="SAM" id="MobiDB-lite"/>
    </source>
</evidence>
<dbReference type="InterPro" id="IPR001275">
    <property type="entry name" value="DM_DNA-bd"/>
</dbReference>
<dbReference type="GO" id="GO:0000978">
    <property type="term" value="F:RNA polymerase II cis-regulatory region sequence-specific DNA binding"/>
    <property type="evidence" value="ECO:0007669"/>
    <property type="project" value="TreeGrafter"/>
</dbReference>
<dbReference type="InterPro" id="IPR036407">
    <property type="entry name" value="DM_DNA-bd_sf"/>
</dbReference>
<dbReference type="GO" id="GO:0005634">
    <property type="term" value="C:nucleus"/>
    <property type="evidence" value="ECO:0007669"/>
    <property type="project" value="UniProtKB-SubCell"/>
</dbReference>
<dbReference type="SMR" id="A0A2G8JFU2"/>
<dbReference type="OrthoDB" id="6162476at2759"/>
<dbReference type="SMART" id="SM00301">
    <property type="entry name" value="DM"/>
    <property type="match status" value="1"/>
</dbReference>
<feature type="DNA-binding region" description="DM" evidence="5">
    <location>
        <begin position="23"/>
        <end position="70"/>
    </location>
</feature>
<dbReference type="GO" id="GO:0007548">
    <property type="term" value="P:sex differentiation"/>
    <property type="evidence" value="ECO:0007669"/>
    <property type="project" value="TreeGrafter"/>
</dbReference>
<sequence length="216" mass="23932">MDMRTLSLLRGPLTEKGARKPKCARCRNHGVISWLKGHKRHCRFRDCRCPKCNLIAERQRVMAAQVALKRQQAAEDAIIMGLRACSPDGHYGYLPQGPIFGSRGETEADDLDKDSLDGGDTDIQDVADNNEITTVTVDDRKQDSDRESPTTSVPEPKTNLTTSEKADDSMKRPAENKTTENSPSPDKKIKKSSTLDTFNGLAASFVSPFRPGRLSR</sequence>
<dbReference type="PROSITE" id="PS50809">
    <property type="entry name" value="DM_2"/>
    <property type="match status" value="1"/>
</dbReference>
<keyword evidence="1 5" id="KW-0479">Metal-binding</keyword>
<dbReference type="GO" id="GO:0046872">
    <property type="term" value="F:metal ion binding"/>
    <property type="evidence" value="ECO:0007669"/>
    <property type="project" value="UniProtKB-KW"/>
</dbReference>
<keyword evidence="9" id="KW-1185">Reference proteome</keyword>
<dbReference type="PANTHER" id="PTHR12322:SF118">
    <property type="entry name" value="DM DOMAIN-CONTAINING PROTEIN"/>
    <property type="match status" value="1"/>
</dbReference>
<proteinExistence type="predicted"/>
<dbReference type="GO" id="GO:0000981">
    <property type="term" value="F:DNA-binding transcription factor activity, RNA polymerase II-specific"/>
    <property type="evidence" value="ECO:0007669"/>
    <property type="project" value="TreeGrafter"/>
</dbReference>
<keyword evidence="3 5" id="KW-0238">DNA-binding</keyword>
<dbReference type="Gene3D" id="4.10.1040.10">
    <property type="entry name" value="DM DNA-binding domain"/>
    <property type="match status" value="1"/>
</dbReference>
<comment type="subcellular location">
    <subcellularLocation>
        <location evidence="5">Nucleus</location>
    </subcellularLocation>
</comment>
<evidence type="ECO:0000256" key="1">
    <source>
        <dbReference type="ARBA" id="ARBA00022723"/>
    </source>
</evidence>
<dbReference type="EMBL" id="MRZV01002122">
    <property type="protein sequence ID" value="PIK34621.1"/>
    <property type="molecule type" value="Genomic_DNA"/>
</dbReference>
<feature type="compositionally biased region" description="Acidic residues" evidence="6">
    <location>
        <begin position="107"/>
        <end position="125"/>
    </location>
</feature>
<dbReference type="SUPFAM" id="SSF82927">
    <property type="entry name" value="Cysteine-rich DNA binding domain, (DM domain)"/>
    <property type="match status" value="1"/>
</dbReference>
<dbReference type="PROSITE" id="PS40000">
    <property type="entry name" value="DM_1"/>
    <property type="match status" value="1"/>
</dbReference>
<feature type="compositionally biased region" description="Polar residues" evidence="6">
    <location>
        <begin position="149"/>
        <end position="163"/>
    </location>
</feature>
<dbReference type="InterPro" id="IPR026607">
    <property type="entry name" value="DMRT"/>
</dbReference>
<accession>A0A2G8JFU2</accession>
<name>A0A2G8JFU2_STIJA</name>
<comment type="caution">
    <text evidence="8">The sequence shown here is derived from an EMBL/GenBank/DDBJ whole genome shotgun (WGS) entry which is preliminary data.</text>
</comment>
<protein>
    <submittedName>
        <fullName evidence="8">Putative doublesex-and mab-3-related transcription factor A2-like</fullName>
    </submittedName>
</protein>
<evidence type="ECO:0000256" key="5">
    <source>
        <dbReference type="PROSITE-ProRule" id="PRU00070"/>
    </source>
</evidence>
<evidence type="ECO:0000256" key="3">
    <source>
        <dbReference type="ARBA" id="ARBA00023125"/>
    </source>
</evidence>
<keyword evidence="2 5" id="KW-0862">Zinc</keyword>
<evidence type="ECO:0000313" key="9">
    <source>
        <dbReference type="Proteomes" id="UP000230750"/>
    </source>
</evidence>
<evidence type="ECO:0000313" key="8">
    <source>
        <dbReference type="EMBL" id="PIK34621.1"/>
    </source>
</evidence>
<feature type="region of interest" description="Disordered" evidence="6">
    <location>
        <begin position="96"/>
        <end position="195"/>
    </location>
</feature>
<organism evidence="8 9">
    <name type="scientific">Stichopus japonicus</name>
    <name type="common">Sea cucumber</name>
    <dbReference type="NCBI Taxonomy" id="307972"/>
    <lineage>
        <taxon>Eukaryota</taxon>
        <taxon>Metazoa</taxon>
        <taxon>Echinodermata</taxon>
        <taxon>Eleutherozoa</taxon>
        <taxon>Echinozoa</taxon>
        <taxon>Holothuroidea</taxon>
        <taxon>Aspidochirotacea</taxon>
        <taxon>Aspidochirotida</taxon>
        <taxon>Stichopodidae</taxon>
        <taxon>Apostichopus</taxon>
    </lineage>
</organism>
<dbReference type="AlphaFoldDB" id="A0A2G8JFU2"/>
<dbReference type="Pfam" id="PF00751">
    <property type="entry name" value="DM"/>
    <property type="match status" value="1"/>
</dbReference>
<evidence type="ECO:0000256" key="2">
    <source>
        <dbReference type="ARBA" id="ARBA00022833"/>
    </source>
</evidence>
<evidence type="ECO:0000259" key="7">
    <source>
        <dbReference type="PROSITE" id="PS50809"/>
    </source>
</evidence>
<feature type="domain" description="DM" evidence="7">
    <location>
        <begin position="23"/>
        <end position="70"/>
    </location>
</feature>
<feature type="compositionally biased region" description="Basic and acidic residues" evidence="6">
    <location>
        <begin position="164"/>
        <end position="178"/>
    </location>
</feature>
<feature type="compositionally biased region" description="Basic and acidic residues" evidence="6">
    <location>
        <begin position="137"/>
        <end position="148"/>
    </location>
</feature>
<dbReference type="Proteomes" id="UP000230750">
    <property type="component" value="Unassembled WGS sequence"/>
</dbReference>
<dbReference type="STRING" id="307972.A0A2G8JFU2"/>
<dbReference type="PANTHER" id="PTHR12322">
    <property type="entry name" value="DOUBLESEX AND MAB-3 RELATED TRANSCRIPTION FACTOR DMRT"/>
    <property type="match status" value="1"/>
</dbReference>
<dbReference type="FunFam" id="4.10.1040.10:FF:000001">
    <property type="entry name" value="doublesex- and mab-3-related transcription factor 1"/>
    <property type="match status" value="1"/>
</dbReference>